<gene>
    <name evidence="3" type="ORF">SAMN05444142_101211</name>
</gene>
<reference evidence="3 4" key="1">
    <citation type="submission" date="2016-11" db="EMBL/GenBank/DDBJ databases">
        <authorList>
            <person name="Varghese N."/>
            <person name="Submissions S."/>
        </authorList>
    </citation>
    <scope>NUCLEOTIDE SEQUENCE [LARGE SCALE GENOMIC DNA]</scope>
    <source>
        <strain evidence="3 4">DSM 29620</strain>
    </source>
</reference>
<protein>
    <submittedName>
        <fullName evidence="3">VPLPA-CTERM protein sorting domain-containing protein</fullName>
    </submittedName>
</protein>
<keyword evidence="1" id="KW-1133">Transmembrane helix</keyword>
<dbReference type="AlphaFoldDB" id="A0A1H0CNC6"/>
<dbReference type="OrthoDB" id="7867821at2"/>
<dbReference type="NCBIfam" id="TIGR03370">
    <property type="entry name" value="VPLPA-CTERM"/>
    <property type="match status" value="1"/>
</dbReference>
<organism evidence="3 4">
    <name type="scientific">Lutimaribacter pacificus</name>
    <dbReference type="NCBI Taxonomy" id="391948"/>
    <lineage>
        <taxon>Bacteria</taxon>
        <taxon>Pseudomonadati</taxon>
        <taxon>Pseudomonadota</taxon>
        <taxon>Alphaproteobacteria</taxon>
        <taxon>Rhodobacterales</taxon>
        <taxon>Roseobacteraceae</taxon>
        <taxon>Lutimaribacter</taxon>
    </lineage>
</organism>
<keyword evidence="1" id="KW-0472">Membrane</keyword>
<evidence type="ECO:0000256" key="1">
    <source>
        <dbReference type="SAM" id="Phobius"/>
    </source>
</evidence>
<evidence type="ECO:0000313" key="3">
    <source>
        <dbReference type="EMBL" id="SHJ42679.1"/>
    </source>
</evidence>
<feature type="signal peptide" evidence="2">
    <location>
        <begin position="1"/>
        <end position="22"/>
    </location>
</feature>
<proteinExistence type="predicted"/>
<dbReference type="EMBL" id="FQZZ01000001">
    <property type="protein sequence ID" value="SHJ42679.1"/>
    <property type="molecule type" value="Genomic_DNA"/>
</dbReference>
<feature type="chain" id="PRO_5015064450" evidence="2">
    <location>
        <begin position="23"/>
        <end position="218"/>
    </location>
</feature>
<dbReference type="InterPro" id="IPR022472">
    <property type="entry name" value="VPLPA-CTERM"/>
</dbReference>
<dbReference type="Proteomes" id="UP000324252">
    <property type="component" value="Unassembled WGS sequence"/>
</dbReference>
<evidence type="ECO:0000256" key="2">
    <source>
        <dbReference type="SAM" id="SignalP"/>
    </source>
</evidence>
<accession>A0A1H0CNC6</accession>
<evidence type="ECO:0000313" key="4">
    <source>
        <dbReference type="Proteomes" id="UP000324252"/>
    </source>
</evidence>
<sequence length="218" mass="22562">MYFKTAIGAAISSIVMATAAAAATLSISGGEDFVLGSDHNPDYTGLYGPLVPGVGVGSTVKAFGTPFEAFNGTNGLEISSNSTVKITYLGKEASATNTALNLDGGVLSNQTSSPGDRIYADDMPTFIDFAFSTIIGGGPESITNGVGQTDDRLSIAFFWEDEKNVLAFFGDGRADDLGRSSDFDDMIVRISVVPLPAGGVLLLTALGGMAVARRRKKA</sequence>
<name>A0A1H0CNC6_9RHOB</name>
<keyword evidence="1" id="KW-0812">Transmembrane</keyword>
<keyword evidence="4" id="KW-1185">Reference proteome</keyword>
<dbReference type="RefSeq" id="WP_149786875.1">
    <property type="nucleotide sequence ID" value="NZ_FNIO01000001.1"/>
</dbReference>
<keyword evidence="2" id="KW-0732">Signal</keyword>
<feature type="transmembrane region" description="Helical" evidence="1">
    <location>
        <begin position="193"/>
        <end position="212"/>
    </location>
</feature>